<dbReference type="KEGG" id="bbes:BESB_052580"/>
<organism evidence="2 3">
    <name type="scientific">Besnoitia besnoiti</name>
    <name type="common">Apicomplexan protozoan</name>
    <dbReference type="NCBI Taxonomy" id="94643"/>
    <lineage>
        <taxon>Eukaryota</taxon>
        <taxon>Sar</taxon>
        <taxon>Alveolata</taxon>
        <taxon>Apicomplexa</taxon>
        <taxon>Conoidasida</taxon>
        <taxon>Coccidia</taxon>
        <taxon>Eucoccidiorida</taxon>
        <taxon>Eimeriorina</taxon>
        <taxon>Sarcocystidae</taxon>
        <taxon>Besnoitia</taxon>
    </lineage>
</organism>
<dbReference type="GeneID" id="40310187"/>
<dbReference type="EMBL" id="NWUJ01000004">
    <property type="protein sequence ID" value="PFH35607.1"/>
    <property type="molecule type" value="Genomic_DNA"/>
</dbReference>
<evidence type="ECO:0000256" key="1">
    <source>
        <dbReference type="SAM" id="MobiDB-lite"/>
    </source>
</evidence>
<sequence>MSGNGASHADELLGVELDQFTGVPAGIPIPLLVPKLLGPSSVTDRAPPVKCVEENVDVFVIAHGHLSVLPEELASVLGLVQFVLLPVESGAAERGSTSSSAPSLPLREAHPSEPPLSLLESFHTADPERVSVGVAPAGRVVQLSPCELPMLDTGASSAIQPREMAGPWVPLEIVTLREPPEKVPKGCDCMLLLVIDSVPELLVHLASLPDGDVALVQGAPVLAPSDSKVEELHVPTPRTISLSFLKVSDGTTRVMLEDSKLLGLAGELDMFQPPLESRPPGALGLHPSPTELMGAEVTELGGRPLEIISGAWLMDDEGLIVPVFRCGRAEAAEDPVSPLVPMELDIAGRGAHAGAEGLRDGEVPEGAKDSNTDGG</sequence>
<name>A0A2A9MJ37_BESBE</name>
<accession>A0A2A9MJ37</accession>
<dbReference type="Proteomes" id="UP000224006">
    <property type="component" value="Chromosome IV"/>
</dbReference>
<evidence type="ECO:0000313" key="2">
    <source>
        <dbReference type="EMBL" id="PFH35607.1"/>
    </source>
</evidence>
<feature type="region of interest" description="Disordered" evidence="1">
    <location>
        <begin position="93"/>
        <end position="112"/>
    </location>
</feature>
<reference evidence="2 3" key="1">
    <citation type="submission" date="2017-09" db="EMBL/GenBank/DDBJ databases">
        <title>Genome sequencing of Besnoitia besnoiti strain Bb-Ger1.</title>
        <authorList>
            <person name="Schares G."/>
            <person name="Venepally P."/>
            <person name="Lorenzi H.A."/>
        </authorList>
    </citation>
    <scope>NUCLEOTIDE SEQUENCE [LARGE SCALE GENOMIC DNA]</scope>
    <source>
        <strain evidence="2 3">Bb-Ger1</strain>
    </source>
</reference>
<gene>
    <name evidence="2" type="ORF">BESB_052580</name>
</gene>
<dbReference type="RefSeq" id="XP_029219616.1">
    <property type="nucleotide sequence ID" value="XM_029363693.1"/>
</dbReference>
<feature type="compositionally biased region" description="Basic and acidic residues" evidence="1">
    <location>
        <begin position="357"/>
        <end position="375"/>
    </location>
</feature>
<evidence type="ECO:0000313" key="3">
    <source>
        <dbReference type="Proteomes" id="UP000224006"/>
    </source>
</evidence>
<dbReference type="VEuPathDB" id="ToxoDB:BESB_052580"/>
<protein>
    <submittedName>
        <fullName evidence="2">Uncharacterized protein</fullName>
    </submittedName>
</protein>
<feature type="region of interest" description="Disordered" evidence="1">
    <location>
        <begin position="351"/>
        <end position="375"/>
    </location>
</feature>
<keyword evidence="3" id="KW-1185">Reference proteome</keyword>
<comment type="caution">
    <text evidence="2">The sequence shown here is derived from an EMBL/GenBank/DDBJ whole genome shotgun (WGS) entry which is preliminary data.</text>
</comment>
<dbReference type="AlphaFoldDB" id="A0A2A9MJ37"/>
<proteinExistence type="predicted"/>